<dbReference type="RefSeq" id="WP_010940347.1">
    <property type="nucleotide sequence ID" value="NC_008751.1"/>
</dbReference>
<dbReference type="HOGENOM" id="CLU_003041_21_4_7"/>
<keyword evidence="3 9" id="KW-0347">Helicase</keyword>
<dbReference type="InterPro" id="IPR050079">
    <property type="entry name" value="DEAD_box_RNA_helicase"/>
</dbReference>
<evidence type="ECO:0000313" key="10">
    <source>
        <dbReference type="Proteomes" id="UP000009173"/>
    </source>
</evidence>
<evidence type="ECO:0000259" key="8">
    <source>
        <dbReference type="PROSITE" id="PS51194"/>
    </source>
</evidence>
<evidence type="ECO:0000313" key="9">
    <source>
        <dbReference type="EMBL" id="ABM27314.1"/>
    </source>
</evidence>
<dbReference type="KEGG" id="dvl:Dvul_0291"/>
<feature type="domain" description="Helicase C-terminal" evidence="8">
    <location>
        <begin position="262"/>
        <end position="411"/>
    </location>
</feature>
<dbReference type="CDD" id="cd00268">
    <property type="entry name" value="DEADc"/>
    <property type="match status" value="1"/>
</dbReference>
<dbReference type="EMBL" id="CP000527">
    <property type="protein sequence ID" value="ABM27314.1"/>
    <property type="molecule type" value="Genomic_DNA"/>
</dbReference>
<evidence type="ECO:0000259" key="7">
    <source>
        <dbReference type="PROSITE" id="PS51192"/>
    </source>
</evidence>
<dbReference type="SMART" id="SM00487">
    <property type="entry name" value="DEXDc"/>
    <property type="match status" value="1"/>
</dbReference>
<dbReference type="InterPro" id="IPR001650">
    <property type="entry name" value="Helicase_C-like"/>
</dbReference>
<dbReference type="InterPro" id="IPR027417">
    <property type="entry name" value="P-loop_NTPase"/>
</dbReference>
<organism evidence="9 10">
    <name type="scientific">Nitratidesulfovibrio vulgaris (strain DP4)</name>
    <name type="common">Desulfovibrio vulgaris</name>
    <dbReference type="NCBI Taxonomy" id="391774"/>
    <lineage>
        <taxon>Bacteria</taxon>
        <taxon>Pseudomonadati</taxon>
        <taxon>Thermodesulfobacteriota</taxon>
        <taxon>Desulfovibrionia</taxon>
        <taxon>Desulfovibrionales</taxon>
        <taxon>Desulfovibrionaceae</taxon>
        <taxon>Nitratidesulfovibrio</taxon>
    </lineage>
</organism>
<dbReference type="SUPFAM" id="SSF52540">
    <property type="entry name" value="P-loop containing nucleoside triphosphate hydrolases"/>
    <property type="match status" value="1"/>
</dbReference>
<evidence type="ECO:0000256" key="3">
    <source>
        <dbReference type="ARBA" id="ARBA00022806"/>
    </source>
</evidence>
<dbReference type="PANTHER" id="PTHR47959:SF1">
    <property type="entry name" value="ATP-DEPENDENT RNA HELICASE DBPA"/>
    <property type="match status" value="1"/>
</dbReference>
<reference evidence="10" key="1">
    <citation type="journal article" date="2009" name="Environ. Microbiol.">
        <title>Contribution of mobile genetic elements to Desulfovibrio vulgaris genome plasticity.</title>
        <authorList>
            <person name="Walker C.B."/>
            <person name="Stolyar S."/>
            <person name="Chivian D."/>
            <person name="Pinel N."/>
            <person name="Gabster J.A."/>
            <person name="Dehal P.S."/>
            <person name="He Z."/>
            <person name="Yang Z.K."/>
            <person name="Yen H.C."/>
            <person name="Zhou J."/>
            <person name="Wall J.D."/>
            <person name="Hazen T.C."/>
            <person name="Arkin A.P."/>
            <person name="Stahl D.A."/>
        </authorList>
    </citation>
    <scope>NUCLEOTIDE SEQUENCE [LARGE SCALE GENOMIC DNA]</scope>
    <source>
        <strain evidence="10">DP4</strain>
    </source>
</reference>
<dbReference type="InterPro" id="IPR044742">
    <property type="entry name" value="DEAD/DEAH_RhlB"/>
</dbReference>
<keyword evidence="4" id="KW-0067">ATP-binding</keyword>
<dbReference type="Proteomes" id="UP000009173">
    <property type="component" value="Chromosome"/>
</dbReference>
<keyword evidence="1" id="KW-0547">Nucleotide-binding</keyword>
<dbReference type="SMART" id="SM00490">
    <property type="entry name" value="HELICc"/>
    <property type="match status" value="1"/>
</dbReference>
<dbReference type="Pfam" id="PF00271">
    <property type="entry name" value="Helicase_C"/>
    <property type="match status" value="1"/>
</dbReference>
<dbReference type="CDD" id="cd18787">
    <property type="entry name" value="SF2_C_DEAD"/>
    <property type="match status" value="1"/>
</dbReference>
<evidence type="ECO:0000256" key="4">
    <source>
        <dbReference type="ARBA" id="ARBA00022840"/>
    </source>
</evidence>
<feature type="compositionally biased region" description="Low complexity" evidence="6">
    <location>
        <begin position="518"/>
        <end position="529"/>
    </location>
</feature>
<dbReference type="PANTHER" id="PTHR47959">
    <property type="entry name" value="ATP-DEPENDENT RNA HELICASE RHLE-RELATED"/>
    <property type="match status" value="1"/>
</dbReference>
<accession>A0A0H3A4V3</accession>
<proteinExistence type="inferred from homology"/>
<sequence>MTQEPNMPEDAVAPEEDRAARVAAEITGIDEPEDALPSVQFADLAPRLQEACIRAGWQSLMPVQAHALPYLFDGRDLMVQSRTGSGKTGAFLLPLLERLDPAEASTQALVLVPTRELALQVEHEARTLFEGTGLRVAAVYGGVGYGKQNDALREGAHFVVGTPGRVLDHLLRRTMQLDRLRALTFDEADRMLSIGFYPDMKEIQRYLPKRRIATCLFSATYPPHVLNLAGEFLREPQMLSLSHSQVHVAQTQHMFCESKPMDKDRALIRLLEIENPSSAIIFCNTKANVHYITAVLQGFGYNADELSADLSQSKREQVLERLRNNEVRFLVATDVAARGIDIPALSHVILYEPPEDRESYIHRAGRTGRAGAVGTVISLVDIMQKLELQRIARHYRMDIAHRPTPQDEDVARVVGDRLTALLEGAYRQCTGLQRERIQRFTDVARTLAADEEQVVLLAMLLDEKYQQSLHAMPPRPRPQRASASRAVDSESDTAPRRRSRGRRDDEGSTGGDERKTAPRTAPSRTTAGAEGASAHEDTGAGNMQTAQDGDEQRTPRKRRRPRRRKPTGGDNGTSHDA</sequence>
<dbReference type="GO" id="GO:0003724">
    <property type="term" value="F:RNA helicase activity"/>
    <property type="evidence" value="ECO:0007669"/>
    <property type="project" value="TreeGrafter"/>
</dbReference>
<dbReference type="InterPro" id="IPR014001">
    <property type="entry name" value="Helicase_ATP-bd"/>
</dbReference>
<feature type="domain" description="Helicase ATP-binding" evidence="7">
    <location>
        <begin position="68"/>
        <end position="239"/>
    </location>
</feature>
<dbReference type="GO" id="GO:0005524">
    <property type="term" value="F:ATP binding"/>
    <property type="evidence" value="ECO:0007669"/>
    <property type="project" value="UniProtKB-KW"/>
</dbReference>
<gene>
    <name evidence="9" type="ordered locus">Dvul_0291</name>
</gene>
<keyword evidence="2" id="KW-0378">Hydrolase</keyword>
<protein>
    <submittedName>
        <fullName evidence="9">DEAD/DEAH box helicase domain protein</fullName>
    </submittedName>
</protein>
<dbReference type="Pfam" id="PF00270">
    <property type="entry name" value="DEAD"/>
    <property type="match status" value="1"/>
</dbReference>
<evidence type="ECO:0000256" key="6">
    <source>
        <dbReference type="SAM" id="MobiDB-lite"/>
    </source>
</evidence>
<evidence type="ECO:0000256" key="5">
    <source>
        <dbReference type="ARBA" id="ARBA00038437"/>
    </source>
</evidence>
<dbReference type="Gene3D" id="3.40.50.300">
    <property type="entry name" value="P-loop containing nucleotide triphosphate hydrolases"/>
    <property type="match status" value="2"/>
</dbReference>
<dbReference type="SMR" id="A0A0H3A4V3"/>
<dbReference type="AlphaFoldDB" id="A0A0H3A4V3"/>
<dbReference type="PROSITE" id="PS51192">
    <property type="entry name" value="HELICASE_ATP_BIND_1"/>
    <property type="match status" value="1"/>
</dbReference>
<feature type="compositionally biased region" description="Basic and acidic residues" evidence="6">
    <location>
        <begin position="502"/>
        <end position="516"/>
    </location>
</feature>
<dbReference type="GO" id="GO:0005829">
    <property type="term" value="C:cytosol"/>
    <property type="evidence" value="ECO:0007669"/>
    <property type="project" value="TreeGrafter"/>
</dbReference>
<dbReference type="PROSITE" id="PS51194">
    <property type="entry name" value="HELICASE_CTER"/>
    <property type="match status" value="1"/>
</dbReference>
<dbReference type="GO" id="GO:0003676">
    <property type="term" value="F:nucleic acid binding"/>
    <property type="evidence" value="ECO:0007669"/>
    <property type="project" value="InterPro"/>
</dbReference>
<feature type="compositionally biased region" description="Basic residues" evidence="6">
    <location>
        <begin position="555"/>
        <end position="566"/>
    </location>
</feature>
<dbReference type="GO" id="GO:0016787">
    <property type="term" value="F:hydrolase activity"/>
    <property type="evidence" value="ECO:0007669"/>
    <property type="project" value="UniProtKB-KW"/>
</dbReference>
<evidence type="ECO:0000256" key="1">
    <source>
        <dbReference type="ARBA" id="ARBA00022741"/>
    </source>
</evidence>
<feature type="region of interest" description="Disordered" evidence="6">
    <location>
        <begin position="469"/>
        <end position="577"/>
    </location>
</feature>
<comment type="similarity">
    <text evidence="5">Belongs to the DEAD box helicase family.</text>
</comment>
<name>A0A0H3A4V3_NITV4</name>
<evidence type="ECO:0000256" key="2">
    <source>
        <dbReference type="ARBA" id="ARBA00022801"/>
    </source>
</evidence>
<dbReference type="InterPro" id="IPR011545">
    <property type="entry name" value="DEAD/DEAH_box_helicase_dom"/>
</dbReference>